<sequence>MPWKSRWSVDIPHVSLPTYVFGSPSASLPETPLLLDAEKPDRYHLSASDLRQWCKRFAAGLQKAGLKPGDRVLLFSGNTLFFPVVFLGTIMAGGVFTGANPTYVARELAYQLQDSGAKFLICAEASLDTGIEAADTAGLSHEKVFVFDNGYATFDNAGKGRDDVRHWSKLLASATESRAFAWEELSSEEELNRTICLNYSSGTTGVPKGVMITHKNYVSNNEGVVRVAKSSAEYEKRWLCMLPMYHAYGQTYYCVGTISRRVPTYVMQKFDFLKMLSYVEKYKITDLNLVPPIAVAMAKHPAAKQCDLSSVRYIGSGAAPLGSEVSKEVEQLWPKGTMNLKQGWGMTEVTCSACSWDLTKISTSNAVGELNPNVEGKIVDVASGSEVPRGQRGELWVRGPTVMKGYWGKPDATKDTITEDGWLKTGDVAYLDEESHIFIVDRIKELIKVKGNQVAPAELEALLLDHPAVADAGVVGVTIKGEELPRAYLVKRADQKVEAQDIQEFMNSKVARHKRLAGGVVFVEAIPKNPSGKILRKILRDQAKAEVGDSDAKAARL</sequence>
<dbReference type="FunFam" id="3.40.50.12780:FF:000003">
    <property type="entry name" value="Long-chain-fatty-acid--CoA ligase FadD"/>
    <property type="match status" value="1"/>
</dbReference>
<dbReference type="GO" id="GO:0016405">
    <property type="term" value="F:CoA-ligase activity"/>
    <property type="evidence" value="ECO:0007669"/>
    <property type="project" value="TreeGrafter"/>
</dbReference>
<dbReference type="InterPro" id="IPR045851">
    <property type="entry name" value="AMP-bd_C_sf"/>
</dbReference>
<dbReference type="PANTHER" id="PTHR24096:SF424">
    <property type="entry name" value="ACETYL-COA SYNTHETASE-LIKE PROTEIN-RELATED"/>
    <property type="match status" value="1"/>
</dbReference>
<proteinExistence type="inferred from homology"/>
<feature type="domain" description="AMP-binding enzyme C-terminal" evidence="7">
    <location>
        <begin position="458"/>
        <end position="533"/>
    </location>
</feature>
<evidence type="ECO:0000256" key="2">
    <source>
        <dbReference type="ARBA" id="ARBA00006432"/>
    </source>
</evidence>
<dbReference type="InterPro" id="IPR000873">
    <property type="entry name" value="AMP-dep_synth/lig_dom"/>
</dbReference>
<keyword evidence="9" id="KW-1185">Reference proteome</keyword>
<dbReference type="FunFam" id="3.30.300.30:FF:000007">
    <property type="entry name" value="4-coumarate--CoA ligase 2"/>
    <property type="match status" value="1"/>
</dbReference>
<comment type="similarity">
    <text evidence="2">Belongs to the ATP-dependent AMP-binding enzyme family.</text>
</comment>
<keyword evidence="5" id="KW-0472">Membrane</keyword>
<comment type="pathway">
    <text evidence="1">Siderophore biosynthesis.</text>
</comment>
<dbReference type="GeneID" id="25412906"/>
<evidence type="ECO:0000313" key="9">
    <source>
        <dbReference type="Proteomes" id="UP000027730"/>
    </source>
</evidence>
<evidence type="ECO:0000259" key="7">
    <source>
        <dbReference type="Pfam" id="PF13193"/>
    </source>
</evidence>
<name>A0A074WXS2_9PEZI</name>
<dbReference type="AlphaFoldDB" id="A0A074WXS2"/>
<dbReference type="RefSeq" id="XP_013432129.1">
    <property type="nucleotide sequence ID" value="XM_013576675.1"/>
</dbReference>
<dbReference type="Gene3D" id="3.40.50.12780">
    <property type="entry name" value="N-terminal domain of ligase-like"/>
    <property type="match status" value="1"/>
</dbReference>
<dbReference type="Proteomes" id="UP000027730">
    <property type="component" value="Unassembled WGS sequence"/>
</dbReference>
<dbReference type="EMBL" id="KL584702">
    <property type="protein sequence ID" value="KEQ78035.1"/>
    <property type="molecule type" value="Genomic_DNA"/>
</dbReference>
<accession>A0A074WXS2</accession>
<dbReference type="HOGENOM" id="CLU_000022_59_2_1"/>
<keyword evidence="3" id="KW-0547">Nucleotide-binding</keyword>
<dbReference type="STRING" id="1043004.A0A074WXS2"/>
<protein>
    <submittedName>
        <fullName evidence="8">Acetyl-CoA synthetase-like protein</fullName>
    </submittedName>
</protein>
<dbReference type="GO" id="GO:0005524">
    <property type="term" value="F:ATP binding"/>
    <property type="evidence" value="ECO:0007669"/>
    <property type="project" value="UniProtKB-KW"/>
</dbReference>
<feature type="domain" description="AMP-dependent synthetase/ligase" evidence="6">
    <location>
        <begin position="34"/>
        <end position="407"/>
    </location>
</feature>
<dbReference type="CDD" id="cd05911">
    <property type="entry name" value="Firefly_Luc_like"/>
    <property type="match status" value="1"/>
</dbReference>
<dbReference type="Pfam" id="PF13193">
    <property type="entry name" value="AMP-binding_C"/>
    <property type="match status" value="1"/>
</dbReference>
<dbReference type="InterPro" id="IPR025110">
    <property type="entry name" value="AMP-bd_C"/>
</dbReference>
<keyword evidence="5" id="KW-1133">Transmembrane helix</keyword>
<dbReference type="Gene3D" id="3.30.300.30">
    <property type="match status" value="1"/>
</dbReference>
<evidence type="ECO:0000256" key="4">
    <source>
        <dbReference type="ARBA" id="ARBA00022840"/>
    </source>
</evidence>
<evidence type="ECO:0000256" key="5">
    <source>
        <dbReference type="SAM" id="Phobius"/>
    </source>
</evidence>
<evidence type="ECO:0000313" key="8">
    <source>
        <dbReference type="EMBL" id="KEQ78035.1"/>
    </source>
</evidence>
<organism evidence="8 9">
    <name type="scientific">Aureobasidium namibiae CBS 147.97</name>
    <dbReference type="NCBI Taxonomy" id="1043004"/>
    <lineage>
        <taxon>Eukaryota</taxon>
        <taxon>Fungi</taxon>
        <taxon>Dikarya</taxon>
        <taxon>Ascomycota</taxon>
        <taxon>Pezizomycotina</taxon>
        <taxon>Dothideomycetes</taxon>
        <taxon>Dothideomycetidae</taxon>
        <taxon>Dothideales</taxon>
        <taxon>Saccotheciaceae</taxon>
        <taxon>Aureobasidium</taxon>
    </lineage>
</organism>
<dbReference type="Pfam" id="PF00501">
    <property type="entry name" value="AMP-binding"/>
    <property type="match status" value="1"/>
</dbReference>
<gene>
    <name evidence="8" type="ORF">M436DRAFT_59973</name>
</gene>
<feature type="transmembrane region" description="Helical" evidence="5">
    <location>
        <begin position="72"/>
        <end position="96"/>
    </location>
</feature>
<dbReference type="OrthoDB" id="6509636at2759"/>
<keyword evidence="5" id="KW-0812">Transmembrane</keyword>
<evidence type="ECO:0000256" key="1">
    <source>
        <dbReference type="ARBA" id="ARBA00004924"/>
    </source>
</evidence>
<dbReference type="PANTHER" id="PTHR24096">
    <property type="entry name" value="LONG-CHAIN-FATTY-ACID--COA LIGASE"/>
    <property type="match status" value="1"/>
</dbReference>
<keyword evidence="4" id="KW-0067">ATP-binding</keyword>
<evidence type="ECO:0000256" key="3">
    <source>
        <dbReference type="ARBA" id="ARBA00022741"/>
    </source>
</evidence>
<dbReference type="InterPro" id="IPR042099">
    <property type="entry name" value="ANL_N_sf"/>
</dbReference>
<dbReference type="SUPFAM" id="SSF56801">
    <property type="entry name" value="Acetyl-CoA synthetase-like"/>
    <property type="match status" value="1"/>
</dbReference>
<evidence type="ECO:0000259" key="6">
    <source>
        <dbReference type="Pfam" id="PF00501"/>
    </source>
</evidence>
<reference evidence="8 9" key="1">
    <citation type="journal article" date="2014" name="BMC Genomics">
        <title>Genome sequencing of four Aureobasidium pullulans varieties: biotechnological potential, stress tolerance, and description of new species.</title>
        <authorList>
            <person name="Gostin Ar C."/>
            <person name="Ohm R.A."/>
            <person name="Kogej T."/>
            <person name="Sonjak S."/>
            <person name="Turk M."/>
            <person name="Zajc J."/>
            <person name="Zalar P."/>
            <person name="Grube M."/>
            <person name="Sun H."/>
            <person name="Han J."/>
            <person name="Sharma A."/>
            <person name="Chiniquy J."/>
            <person name="Ngan C.Y."/>
            <person name="Lipzen A."/>
            <person name="Barry K."/>
            <person name="Grigoriev I.V."/>
            <person name="Gunde-Cimerman N."/>
        </authorList>
    </citation>
    <scope>NUCLEOTIDE SEQUENCE [LARGE SCALE GENOMIC DNA]</scope>
    <source>
        <strain evidence="8 9">CBS 147.97</strain>
    </source>
</reference>